<evidence type="ECO:0000259" key="1">
    <source>
        <dbReference type="Pfam" id="PF01872"/>
    </source>
</evidence>
<dbReference type="PANTHER" id="PTHR38011">
    <property type="entry name" value="DIHYDROFOLATE REDUCTASE FAMILY PROTEIN (AFU_ORTHOLOGUE AFUA_8G06820)"/>
    <property type="match status" value="1"/>
</dbReference>
<sequence length="183" mass="20771">MRKIVAAINMTLDGFSDHDALSPDAEVHQHYTDLLSQADAILYGRTTFELMEYWRPMVEKPSGDPAMDDFAVEMNRIQKIVFSSSLQRIDWASAHLATRPLEEEVLALKQQSGKDILVGSRSLILQLMELNLIDEYQICTHPVVVGSGRPLFENVIDRKTFRLTNTKIFKGGAIILYYAPEKE</sequence>
<dbReference type="Gene3D" id="3.40.430.10">
    <property type="entry name" value="Dihydrofolate Reductase, subunit A"/>
    <property type="match status" value="1"/>
</dbReference>
<dbReference type="RefSeq" id="WP_099154075.1">
    <property type="nucleotide sequence ID" value="NZ_PDUD01000039.1"/>
</dbReference>
<dbReference type="PANTHER" id="PTHR38011:SF11">
    <property type="entry name" value="2,5-DIAMINO-6-RIBOSYLAMINO-4(3H)-PYRIMIDINONE 5'-PHOSPHATE REDUCTASE"/>
    <property type="match status" value="1"/>
</dbReference>
<dbReference type="InterPro" id="IPR050765">
    <property type="entry name" value="Riboflavin_Biosynth_HTPR"/>
</dbReference>
<dbReference type="AlphaFoldDB" id="A0A2D0N293"/>
<dbReference type="SUPFAM" id="SSF53597">
    <property type="entry name" value="Dihydrofolate reductase-like"/>
    <property type="match status" value="1"/>
</dbReference>
<dbReference type="GO" id="GO:0008703">
    <property type="term" value="F:5-amino-6-(5-phosphoribosylamino)uracil reductase activity"/>
    <property type="evidence" value="ECO:0007669"/>
    <property type="project" value="InterPro"/>
</dbReference>
<evidence type="ECO:0000313" key="2">
    <source>
        <dbReference type="EMBL" id="PHN02530.1"/>
    </source>
</evidence>
<evidence type="ECO:0000313" key="3">
    <source>
        <dbReference type="Proteomes" id="UP000223913"/>
    </source>
</evidence>
<feature type="domain" description="Bacterial bifunctional deaminase-reductase C-terminal" evidence="1">
    <location>
        <begin position="2"/>
        <end position="171"/>
    </location>
</feature>
<protein>
    <submittedName>
        <fullName evidence="2">Dihydrofolate reductase</fullName>
    </submittedName>
</protein>
<dbReference type="InterPro" id="IPR002734">
    <property type="entry name" value="RibDG_C"/>
</dbReference>
<organism evidence="2 3">
    <name type="scientific">Flavilitoribacter nigricans (strain ATCC 23147 / DSM 23189 / NBRC 102662 / NCIMB 1420 / SS-2)</name>
    <name type="common">Lewinella nigricans</name>
    <dbReference type="NCBI Taxonomy" id="1122177"/>
    <lineage>
        <taxon>Bacteria</taxon>
        <taxon>Pseudomonadati</taxon>
        <taxon>Bacteroidota</taxon>
        <taxon>Saprospiria</taxon>
        <taxon>Saprospirales</taxon>
        <taxon>Lewinellaceae</taxon>
        <taxon>Flavilitoribacter</taxon>
    </lineage>
</organism>
<comment type="caution">
    <text evidence="2">The sequence shown here is derived from an EMBL/GenBank/DDBJ whole genome shotgun (WGS) entry which is preliminary data.</text>
</comment>
<keyword evidence="3" id="KW-1185">Reference proteome</keyword>
<dbReference type="OrthoDB" id="195113at2"/>
<dbReference type="InterPro" id="IPR024072">
    <property type="entry name" value="DHFR-like_dom_sf"/>
</dbReference>
<accession>A0A2D0N293</accession>
<reference evidence="2 3" key="1">
    <citation type="submission" date="2017-10" db="EMBL/GenBank/DDBJ databases">
        <title>The draft genome sequence of Lewinella nigricans NBRC 102662.</title>
        <authorList>
            <person name="Wang K."/>
        </authorList>
    </citation>
    <scope>NUCLEOTIDE SEQUENCE [LARGE SCALE GENOMIC DNA]</scope>
    <source>
        <strain evidence="2 3">NBRC 102662</strain>
    </source>
</reference>
<gene>
    <name evidence="2" type="ORF">CRP01_31635</name>
</gene>
<dbReference type="Pfam" id="PF01872">
    <property type="entry name" value="RibD_C"/>
    <property type="match status" value="1"/>
</dbReference>
<name>A0A2D0N293_FLAN2</name>
<dbReference type="EMBL" id="PDUD01000039">
    <property type="protein sequence ID" value="PHN02530.1"/>
    <property type="molecule type" value="Genomic_DNA"/>
</dbReference>
<proteinExistence type="predicted"/>
<dbReference type="GO" id="GO:0009231">
    <property type="term" value="P:riboflavin biosynthetic process"/>
    <property type="evidence" value="ECO:0007669"/>
    <property type="project" value="InterPro"/>
</dbReference>
<dbReference type="Proteomes" id="UP000223913">
    <property type="component" value="Unassembled WGS sequence"/>
</dbReference>